<keyword evidence="2" id="KW-0732">Signal</keyword>
<feature type="compositionally biased region" description="Basic and acidic residues" evidence="1">
    <location>
        <begin position="75"/>
        <end position="92"/>
    </location>
</feature>
<reference evidence="4" key="1">
    <citation type="submission" date="2020-10" db="EMBL/GenBank/DDBJ databases">
        <title>Connecting structure to function with the recovery of over 1000 high-quality activated sludge metagenome-assembled genomes encoding full-length rRNA genes using long-read sequencing.</title>
        <authorList>
            <person name="Singleton C.M."/>
            <person name="Petriglieri F."/>
            <person name="Kristensen J.M."/>
            <person name="Kirkegaard R.H."/>
            <person name="Michaelsen T.Y."/>
            <person name="Andersen M.H."/>
            <person name="Karst S.M."/>
            <person name="Dueholm M.S."/>
            <person name="Nielsen P.H."/>
            <person name="Albertsen M."/>
        </authorList>
    </citation>
    <scope>NUCLEOTIDE SEQUENCE</scope>
    <source>
        <strain evidence="4">Bjer_18-Q3-R1-45_BAT3C.347</strain>
    </source>
</reference>
<evidence type="ECO:0000313" key="5">
    <source>
        <dbReference type="Proteomes" id="UP000807785"/>
    </source>
</evidence>
<dbReference type="EMBL" id="JADJEV010000004">
    <property type="protein sequence ID" value="MBK6973943.1"/>
    <property type="molecule type" value="Genomic_DNA"/>
</dbReference>
<feature type="chain" id="PRO_5038582282" evidence="2">
    <location>
        <begin position="22"/>
        <end position="162"/>
    </location>
</feature>
<feature type="signal peptide" evidence="2">
    <location>
        <begin position="1"/>
        <end position="21"/>
    </location>
</feature>
<feature type="compositionally biased region" description="Low complexity" evidence="1">
    <location>
        <begin position="50"/>
        <end position="63"/>
    </location>
</feature>
<dbReference type="InterPro" id="IPR025392">
    <property type="entry name" value="DUF4124"/>
</dbReference>
<comment type="caution">
    <text evidence="4">The sequence shown here is derived from an EMBL/GenBank/DDBJ whole genome shotgun (WGS) entry which is preliminary data.</text>
</comment>
<sequence>MKLQYFVAALSMLLATGSAHAEIFKCIGEDGRTTYTNAKTDKGCKALPSDLPVSSVPSNAPAKKPAPTPASFPKVDGDTQRARDSDRRRILEQELATEQKSLDQAKTELGEAEADPEAFRTKRGGIGRNVAAYDAKVKPLQDKVGLHERNIEALKKEIGNLR</sequence>
<evidence type="ECO:0000259" key="3">
    <source>
        <dbReference type="Pfam" id="PF13511"/>
    </source>
</evidence>
<organism evidence="4 5">
    <name type="scientific">Candidatus Methylophosphatis roskildensis</name>
    <dbReference type="NCBI Taxonomy" id="2899263"/>
    <lineage>
        <taxon>Bacteria</taxon>
        <taxon>Pseudomonadati</taxon>
        <taxon>Pseudomonadota</taxon>
        <taxon>Betaproteobacteria</taxon>
        <taxon>Nitrosomonadales</taxon>
        <taxon>Sterolibacteriaceae</taxon>
        <taxon>Candidatus Methylophosphatis</taxon>
    </lineage>
</organism>
<evidence type="ECO:0000256" key="1">
    <source>
        <dbReference type="SAM" id="MobiDB-lite"/>
    </source>
</evidence>
<feature type="domain" description="DUF4124" evidence="3">
    <location>
        <begin position="11"/>
        <end position="67"/>
    </location>
</feature>
<gene>
    <name evidence="4" type="ORF">IPH26_13770</name>
</gene>
<dbReference type="Pfam" id="PF13511">
    <property type="entry name" value="DUF4124"/>
    <property type="match status" value="1"/>
</dbReference>
<accession>A0A9D7HMN6</accession>
<proteinExistence type="predicted"/>
<dbReference type="Proteomes" id="UP000807785">
    <property type="component" value="Unassembled WGS sequence"/>
</dbReference>
<name>A0A9D7HMN6_9PROT</name>
<feature type="compositionally biased region" description="Basic and acidic residues" evidence="1">
    <location>
        <begin position="100"/>
        <end position="109"/>
    </location>
</feature>
<protein>
    <submittedName>
        <fullName evidence="4">DUF4124 domain-containing protein</fullName>
    </submittedName>
</protein>
<dbReference type="AlphaFoldDB" id="A0A9D7HMN6"/>
<evidence type="ECO:0000313" key="4">
    <source>
        <dbReference type="EMBL" id="MBK6973943.1"/>
    </source>
</evidence>
<feature type="region of interest" description="Disordered" evidence="1">
    <location>
        <begin position="50"/>
        <end position="126"/>
    </location>
</feature>
<evidence type="ECO:0000256" key="2">
    <source>
        <dbReference type="SAM" id="SignalP"/>
    </source>
</evidence>